<feature type="transmembrane region" description="Helical" evidence="1">
    <location>
        <begin position="1030"/>
        <end position="1050"/>
    </location>
</feature>
<dbReference type="SUPFAM" id="SSF82866">
    <property type="entry name" value="Multidrug efflux transporter AcrB transmembrane domain"/>
    <property type="match status" value="2"/>
</dbReference>
<protein>
    <submittedName>
        <fullName evidence="2">Acriflavin resistance protein</fullName>
    </submittedName>
</protein>
<feature type="transmembrane region" description="Helical" evidence="1">
    <location>
        <begin position="455"/>
        <end position="477"/>
    </location>
</feature>
<comment type="caution">
    <text evidence="2">The sequence shown here is derived from an EMBL/GenBank/DDBJ whole genome shotgun (WGS) entry which is preliminary data.</text>
</comment>
<dbReference type="Gene3D" id="1.20.1640.10">
    <property type="entry name" value="Multidrug efflux transporter AcrB transmembrane domain"/>
    <property type="match status" value="2"/>
</dbReference>
<dbReference type="Gene3D" id="3.30.70.1320">
    <property type="entry name" value="Multidrug efflux transporter AcrB pore domain like"/>
    <property type="match status" value="1"/>
</dbReference>
<dbReference type="Gene3D" id="3.30.70.1440">
    <property type="entry name" value="Multidrug efflux transporter AcrB pore domain"/>
    <property type="match status" value="1"/>
</dbReference>
<feature type="transmembrane region" description="Helical" evidence="1">
    <location>
        <begin position="999"/>
        <end position="1018"/>
    </location>
</feature>
<keyword evidence="1" id="KW-0812">Transmembrane</keyword>
<dbReference type="Gene3D" id="3.30.70.1430">
    <property type="entry name" value="Multidrug efflux transporter AcrB pore domain"/>
    <property type="match status" value="2"/>
</dbReference>
<keyword evidence="1" id="KW-0472">Membrane</keyword>
<dbReference type="OrthoDB" id="9791035at2"/>
<name>A0A1E5QKI1_9CYAN</name>
<proteinExistence type="predicted"/>
<reference evidence="2" key="1">
    <citation type="submission" date="2016-09" db="EMBL/GenBank/DDBJ databases">
        <title>Draft genome of thermotolerant cyanobacterium Desertifilum sp. strain IPPAS B-1220.</title>
        <authorList>
            <person name="Sinetova M.A."/>
            <person name="Bolakhan K."/>
            <person name="Zayadan B.K."/>
            <person name="Mironov K.S."/>
            <person name="Ustinova V."/>
            <person name="Kupriyanova E.V."/>
            <person name="Sidorov R.A."/>
            <person name="Skrypnik A.N."/>
            <person name="Gogoleva N.E."/>
            <person name="Gogolev Y.V."/>
            <person name="Los D.A."/>
        </authorList>
    </citation>
    <scope>NUCLEOTIDE SEQUENCE [LARGE SCALE GENOMIC DNA]</scope>
    <source>
        <strain evidence="2">IPPAS B-1220</strain>
    </source>
</reference>
<feature type="transmembrane region" description="Helical" evidence="1">
    <location>
        <begin position="927"/>
        <end position="949"/>
    </location>
</feature>
<dbReference type="Gene3D" id="3.30.2090.10">
    <property type="entry name" value="Multidrug efflux transporter AcrB TolC docking domain, DN and DC subdomains"/>
    <property type="match status" value="2"/>
</dbReference>
<accession>A0A1E5QKI1</accession>
<dbReference type="Pfam" id="PF00873">
    <property type="entry name" value="ACR_tran"/>
    <property type="match status" value="1"/>
</dbReference>
<evidence type="ECO:0000256" key="1">
    <source>
        <dbReference type="SAM" id="Phobius"/>
    </source>
</evidence>
<feature type="transmembrane region" description="Helical" evidence="1">
    <location>
        <begin position="410"/>
        <end position="430"/>
    </location>
</feature>
<dbReference type="EMBL" id="MJGC01000053">
    <property type="protein sequence ID" value="OEJ75206.1"/>
    <property type="molecule type" value="Genomic_DNA"/>
</dbReference>
<dbReference type="InterPro" id="IPR027463">
    <property type="entry name" value="AcrB_DN_DC_subdom"/>
</dbReference>
<sequence>MGQSNLSLNGNGPEQVRSVSPLTRFFFLRTVFGVLLTLLMVVGGLLGYASMIKESNPDIALAIATVTTTWSGADPETIEQQVTNELEKEIQSVEGLKTLDSASFSGFSLINAEFQADADVDRSMQRLRDAVSRAEPNLPREADQPAVQSISVTDAPILTVALFGDLDPVVLSQAAHQIQDRLEKVAGVTEVTLGGARDEVVQVLMNPNQLTALGISPMTVANRIRTANSDMPLNEIESDTIGTQVRFYGRFRQLEELRNLPITRLNGRIVRLSELAEIRRELEPENTLAEITIAGAEYESVVSVSVKKVPGQDTIRVVDAVLADLEAAKGDPNLWPLGMDYLVTADDSEIIWEQLGNLFSNAIQAMLAVFAVLFVALTWREALIAGLSIPLTFLGTLAVLWLMGSTLNNMVLIGMVLALGLLVDVFILMMEGMHEAIFASGLSFERAALKTVKTYAAPAFAGQLTTILAMTPLLAIGGTMGKFIRLLPLTAVICLLLSFAIALLIDIPLSRFLLGDIKNRKKSRVDRLSEAASERFVRWSLTYTVRNKTTARAWMLFALMLFVTAVLAFTQIPTVFFPEEDSLKMSINVELPPNTTLASSKIVADDLGEILRQKDYLDNAIKYVGQSSTLVSPGTLQPTEGSYLLGFSAILVPEGDRDRASQEIANDLRAELNPVLQKYPGAQLFVSTESTTGTGDPIQIEITGSDMTELRQLSNQVQNLVRQIPGTADVRDNLGNLQSDLQLIPRREDLDFYGLSEEDIATQARYYMSATDVGNFVIGGNQEDIEIRLSTAWPSRNGAVGGPTRRDELSLVRFFGSNPDRPVVPAIAVVNAVQGQAPLSITHRGGQRTVTVLSKTANRTVGEILADARPLLDEVQTAWPRGYSYAFAGEAADQAETFGSAGLALMLAIFLVFAVLVLQLNSFSQPIIILITIPLALIGTFGGFFLAWIPFSFSAFIGIIALVGIVVNNAIVMVDTMNSYRQAGMTVRKAAAHGVADRLRPILTTSVTTIIGLVPLALSSPRWMPLCSTIIFGLIASTMIALIVIPCLYLQFTPKTREA</sequence>
<organism evidence="2">
    <name type="scientific">Desertifilum tharense IPPAS B-1220</name>
    <dbReference type="NCBI Taxonomy" id="1781255"/>
    <lineage>
        <taxon>Bacteria</taxon>
        <taxon>Bacillati</taxon>
        <taxon>Cyanobacteriota</taxon>
        <taxon>Cyanophyceae</taxon>
        <taxon>Desertifilales</taxon>
        <taxon>Desertifilaceae</taxon>
        <taxon>Desertifilum</taxon>
    </lineage>
</organism>
<dbReference type="GO" id="GO:0005886">
    <property type="term" value="C:plasma membrane"/>
    <property type="evidence" value="ECO:0007669"/>
    <property type="project" value="TreeGrafter"/>
</dbReference>
<dbReference type="InterPro" id="IPR001036">
    <property type="entry name" value="Acrflvin-R"/>
</dbReference>
<gene>
    <name evidence="2" type="ORF">BH720_10825</name>
</gene>
<feature type="transmembrane region" description="Helical" evidence="1">
    <location>
        <begin position="955"/>
        <end position="978"/>
    </location>
</feature>
<feature type="transmembrane region" description="Helical" evidence="1">
    <location>
        <begin position="384"/>
        <end position="404"/>
    </location>
</feature>
<dbReference type="STRING" id="1781255.BH720_10825"/>
<keyword evidence="1" id="KW-1133">Transmembrane helix</keyword>
<feature type="transmembrane region" description="Helical" evidence="1">
    <location>
        <begin position="489"/>
        <end position="514"/>
    </location>
</feature>
<dbReference type="PANTHER" id="PTHR32063">
    <property type="match status" value="1"/>
</dbReference>
<dbReference type="PANTHER" id="PTHR32063:SF24">
    <property type="entry name" value="CATION EFFLUX SYSTEM (ACRB_ACRD_ACRF FAMILY)"/>
    <property type="match status" value="1"/>
</dbReference>
<feature type="transmembrane region" description="Helical" evidence="1">
    <location>
        <begin position="358"/>
        <end position="377"/>
    </location>
</feature>
<dbReference type="SUPFAM" id="SSF82693">
    <property type="entry name" value="Multidrug efflux transporter AcrB pore domain, PN1, PN2, PC1 and PC2 subdomains"/>
    <property type="match status" value="2"/>
</dbReference>
<feature type="transmembrane region" description="Helical" evidence="1">
    <location>
        <begin position="898"/>
        <end position="920"/>
    </location>
</feature>
<dbReference type="SUPFAM" id="SSF82714">
    <property type="entry name" value="Multidrug efflux transporter AcrB TolC docking domain, DN and DC subdomains"/>
    <property type="match status" value="1"/>
</dbReference>
<dbReference type="PRINTS" id="PR00702">
    <property type="entry name" value="ACRIFLAVINRP"/>
</dbReference>
<dbReference type="RefSeq" id="WP_069967205.1">
    <property type="nucleotide sequence ID" value="NZ_CM124774.1"/>
</dbReference>
<dbReference type="GO" id="GO:0042910">
    <property type="term" value="F:xenobiotic transmembrane transporter activity"/>
    <property type="evidence" value="ECO:0007669"/>
    <property type="project" value="TreeGrafter"/>
</dbReference>
<dbReference type="AlphaFoldDB" id="A0A1E5QKI1"/>
<evidence type="ECO:0000313" key="2">
    <source>
        <dbReference type="EMBL" id="OEJ75206.1"/>
    </source>
</evidence>
<feature type="transmembrane region" description="Helical" evidence="1">
    <location>
        <begin position="26"/>
        <end position="49"/>
    </location>
</feature>
<feature type="transmembrane region" description="Helical" evidence="1">
    <location>
        <begin position="553"/>
        <end position="577"/>
    </location>
</feature>